<evidence type="ECO:0000313" key="4">
    <source>
        <dbReference type="EMBL" id="KIM79522.1"/>
    </source>
</evidence>
<dbReference type="InterPro" id="IPR029058">
    <property type="entry name" value="AB_hydrolase_fold"/>
</dbReference>
<accession>A0A0C3BQB7</accession>
<dbReference type="OrthoDB" id="190201at2759"/>
<protein>
    <recommendedName>
        <fullName evidence="3">AB hydrolase-1 domain-containing protein</fullName>
    </recommendedName>
</protein>
<dbReference type="NCBIfam" id="TIGR01250">
    <property type="entry name" value="pro_imino_pep_2"/>
    <property type="match status" value="1"/>
</dbReference>
<dbReference type="InterPro" id="IPR050228">
    <property type="entry name" value="Carboxylesterase_BioH"/>
</dbReference>
<dbReference type="SUPFAM" id="SSF53474">
    <property type="entry name" value="alpha/beta-Hydrolases"/>
    <property type="match status" value="1"/>
</dbReference>
<evidence type="ECO:0000313" key="5">
    <source>
        <dbReference type="Proteomes" id="UP000054166"/>
    </source>
</evidence>
<dbReference type="GO" id="GO:0008233">
    <property type="term" value="F:peptidase activity"/>
    <property type="evidence" value="ECO:0007669"/>
    <property type="project" value="InterPro"/>
</dbReference>
<dbReference type="PANTHER" id="PTHR43194:SF2">
    <property type="entry name" value="PEROXISOMAL MEMBRANE PROTEIN LPX1"/>
    <property type="match status" value="1"/>
</dbReference>
<organism evidence="4 5">
    <name type="scientific">Piloderma croceum (strain F 1598)</name>
    <dbReference type="NCBI Taxonomy" id="765440"/>
    <lineage>
        <taxon>Eukaryota</taxon>
        <taxon>Fungi</taxon>
        <taxon>Dikarya</taxon>
        <taxon>Basidiomycota</taxon>
        <taxon>Agaricomycotina</taxon>
        <taxon>Agaricomycetes</taxon>
        <taxon>Agaricomycetidae</taxon>
        <taxon>Atheliales</taxon>
        <taxon>Atheliaceae</taxon>
        <taxon>Piloderma</taxon>
    </lineage>
</organism>
<dbReference type="PANTHER" id="PTHR43194">
    <property type="entry name" value="HYDROLASE ALPHA/BETA FOLD FAMILY"/>
    <property type="match status" value="1"/>
</dbReference>
<dbReference type="GO" id="GO:0006508">
    <property type="term" value="P:proteolysis"/>
    <property type="evidence" value="ECO:0007669"/>
    <property type="project" value="InterPro"/>
</dbReference>
<feature type="domain" description="AB hydrolase-1" evidence="3">
    <location>
        <begin position="37"/>
        <end position="291"/>
    </location>
</feature>
<sequence>MSTPNVFEGEVAFDVPSAGKPCKTWYKVVGTIRTNRPLVALHGGPGIPHDYLEVLSGLASTYDIPVIFYDQIGNGLSTHLPEKNGDITFWGDKLWLDELDNLLVHLGIQDDYALIGHSWGGMLGARHAALQPKGLKQLIIADAPADMHDWVAAQNELKTRLPQDVQDLITKHENARTWEHKEYQESNLIFSKQFLCRLEKWPDMMLKSMGWLEKDPTVYHTVNGPSEFNITGPLKDWTVVPDLPKIKASTLLLNGRYDEAQDSVMVPFFKYIPMVKWVTFAESAHMPHLEETERYLQVVGSFLKYE</sequence>
<evidence type="ECO:0000256" key="1">
    <source>
        <dbReference type="ARBA" id="ARBA00010088"/>
    </source>
</evidence>
<proteinExistence type="inferred from homology"/>
<evidence type="ECO:0000259" key="3">
    <source>
        <dbReference type="Pfam" id="PF00561"/>
    </source>
</evidence>
<evidence type="ECO:0000256" key="2">
    <source>
        <dbReference type="ARBA" id="ARBA00022801"/>
    </source>
</evidence>
<dbReference type="EMBL" id="KN833009">
    <property type="protein sequence ID" value="KIM79522.1"/>
    <property type="molecule type" value="Genomic_DNA"/>
</dbReference>
<keyword evidence="2" id="KW-0378">Hydrolase</keyword>
<dbReference type="HOGENOM" id="CLU_020336_15_1_1"/>
<reference evidence="4 5" key="1">
    <citation type="submission" date="2014-04" db="EMBL/GenBank/DDBJ databases">
        <authorList>
            <consortium name="DOE Joint Genome Institute"/>
            <person name="Kuo A."/>
            <person name="Tarkka M."/>
            <person name="Buscot F."/>
            <person name="Kohler A."/>
            <person name="Nagy L.G."/>
            <person name="Floudas D."/>
            <person name="Copeland A."/>
            <person name="Barry K.W."/>
            <person name="Cichocki N."/>
            <person name="Veneault-Fourrey C."/>
            <person name="LaButti K."/>
            <person name="Lindquist E.A."/>
            <person name="Lipzen A."/>
            <person name="Lundell T."/>
            <person name="Morin E."/>
            <person name="Murat C."/>
            <person name="Sun H."/>
            <person name="Tunlid A."/>
            <person name="Henrissat B."/>
            <person name="Grigoriev I.V."/>
            <person name="Hibbett D.S."/>
            <person name="Martin F."/>
            <person name="Nordberg H.P."/>
            <person name="Cantor M.N."/>
            <person name="Hua S.X."/>
        </authorList>
    </citation>
    <scope>NUCLEOTIDE SEQUENCE [LARGE SCALE GENOMIC DNA]</scope>
    <source>
        <strain evidence="4 5">F 1598</strain>
    </source>
</reference>
<dbReference type="AlphaFoldDB" id="A0A0C3BQB7"/>
<dbReference type="PIRSF" id="PIRSF005539">
    <property type="entry name" value="Pept_S33_TRI_F1"/>
    <property type="match status" value="1"/>
</dbReference>
<dbReference type="InterPro" id="IPR002410">
    <property type="entry name" value="Peptidase_S33"/>
</dbReference>
<dbReference type="InterPro" id="IPR005945">
    <property type="entry name" value="Pro_imino_pep"/>
</dbReference>
<comment type="similarity">
    <text evidence="1">Belongs to the peptidase S33 family.</text>
</comment>
<dbReference type="InParanoid" id="A0A0C3BQB7"/>
<dbReference type="STRING" id="765440.A0A0C3BQB7"/>
<dbReference type="InterPro" id="IPR000073">
    <property type="entry name" value="AB_hydrolase_1"/>
</dbReference>
<keyword evidence="5" id="KW-1185">Reference proteome</keyword>
<reference evidence="5" key="2">
    <citation type="submission" date="2015-01" db="EMBL/GenBank/DDBJ databases">
        <title>Evolutionary Origins and Diversification of the Mycorrhizal Mutualists.</title>
        <authorList>
            <consortium name="DOE Joint Genome Institute"/>
            <consortium name="Mycorrhizal Genomics Consortium"/>
            <person name="Kohler A."/>
            <person name="Kuo A."/>
            <person name="Nagy L.G."/>
            <person name="Floudas D."/>
            <person name="Copeland A."/>
            <person name="Barry K.W."/>
            <person name="Cichocki N."/>
            <person name="Veneault-Fourrey C."/>
            <person name="LaButti K."/>
            <person name="Lindquist E.A."/>
            <person name="Lipzen A."/>
            <person name="Lundell T."/>
            <person name="Morin E."/>
            <person name="Murat C."/>
            <person name="Riley R."/>
            <person name="Ohm R."/>
            <person name="Sun H."/>
            <person name="Tunlid A."/>
            <person name="Henrissat B."/>
            <person name="Grigoriev I.V."/>
            <person name="Hibbett D.S."/>
            <person name="Martin F."/>
        </authorList>
    </citation>
    <scope>NUCLEOTIDE SEQUENCE [LARGE SCALE GENOMIC DNA]</scope>
    <source>
        <strain evidence="5">F 1598</strain>
    </source>
</reference>
<name>A0A0C3BQB7_PILCF</name>
<dbReference type="Pfam" id="PF00561">
    <property type="entry name" value="Abhydrolase_1"/>
    <property type="match status" value="1"/>
</dbReference>
<gene>
    <name evidence="4" type="ORF">PILCRDRAFT_10349</name>
</gene>
<dbReference type="Proteomes" id="UP000054166">
    <property type="component" value="Unassembled WGS sequence"/>
</dbReference>
<dbReference type="PRINTS" id="PR00793">
    <property type="entry name" value="PROAMNOPTASE"/>
</dbReference>
<dbReference type="Gene3D" id="3.40.50.1820">
    <property type="entry name" value="alpha/beta hydrolase"/>
    <property type="match status" value="1"/>
</dbReference>